<dbReference type="GO" id="GO:0046872">
    <property type="term" value="F:metal ion binding"/>
    <property type="evidence" value="ECO:0007669"/>
    <property type="project" value="UniProtKB-KW"/>
</dbReference>
<dbReference type="InterPro" id="IPR046341">
    <property type="entry name" value="SET_dom_sf"/>
</dbReference>
<evidence type="ECO:0000313" key="10">
    <source>
        <dbReference type="Proteomes" id="UP001321749"/>
    </source>
</evidence>
<dbReference type="SMART" id="SM00317">
    <property type="entry name" value="SET"/>
    <property type="match status" value="1"/>
</dbReference>
<protein>
    <recommendedName>
        <fullName evidence="8">SET domain-containing protein</fullName>
    </recommendedName>
</protein>
<organism evidence="9 10">
    <name type="scientific">Cladorrhinum samala</name>
    <dbReference type="NCBI Taxonomy" id="585594"/>
    <lineage>
        <taxon>Eukaryota</taxon>
        <taxon>Fungi</taxon>
        <taxon>Dikarya</taxon>
        <taxon>Ascomycota</taxon>
        <taxon>Pezizomycotina</taxon>
        <taxon>Sordariomycetes</taxon>
        <taxon>Sordariomycetidae</taxon>
        <taxon>Sordariales</taxon>
        <taxon>Podosporaceae</taxon>
        <taxon>Cladorrhinum</taxon>
    </lineage>
</organism>
<name>A0AAV9HYX0_9PEZI</name>
<feature type="non-terminal residue" evidence="9">
    <location>
        <position position="164"/>
    </location>
</feature>
<dbReference type="EMBL" id="MU864934">
    <property type="protein sequence ID" value="KAK4466045.1"/>
    <property type="molecule type" value="Genomic_DNA"/>
</dbReference>
<dbReference type="Gene3D" id="2.170.270.10">
    <property type="entry name" value="SET domain"/>
    <property type="match status" value="1"/>
</dbReference>
<keyword evidence="3" id="KW-0489">Methyltransferase</keyword>
<keyword evidence="6" id="KW-0479">Metal-binding</keyword>
<keyword evidence="10" id="KW-1185">Reference proteome</keyword>
<dbReference type="GO" id="GO:0032259">
    <property type="term" value="P:methylation"/>
    <property type="evidence" value="ECO:0007669"/>
    <property type="project" value="UniProtKB-KW"/>
</dbReference>
<dbReference type="PROSITE" id="PS50280">
    <property type="entry name" value="SET"/>
    <property type="match status" value="1"/>
</dbReference>
<keyword evidence="7" id="KW-0862">Zinc</keyword>
<evidence type="ECO:0000256" key="7">
    <source>
        <dbReference type="ARBA" id="ARBA00022833"/>
    </source>
</evidence>
<dbReference type="AlphaFoldDB" id="A0AAV9HYX0"/>
<comment type="caution">
    <text evidence="9">The sequence shown here is derived from an EMBL/GenBank/DDBJ whole genome shotgun (WGS) entry which is preliminary data.</text>
</comment>
<evidence type="ECO:0000259" key="8">
    <source>
        <dbReference type="PROSITE" id="PS50280"/>
    </source>
</evidence>
<dbReference type="InterPro" id="IPR050973">
    <property type="entry name" value="H3K9_Histone-Lys_N-MTase"/>
</dbReference>
<reference evidence="9" key="2">
    <citation type="submission" date="2023-06" db="EMBL/GenBank/DDBJ databases">
        <authorList>
            <consortium name="Lawrence Berkeley National Laboratory"/>
            <person name="Mondo S.J."/>
            <person name="Hensen N."/>
            <person name="Bonometti L."/>
            <person name="Westerberg I."/>
            <person name="Brannstrom I.O."/>
            <person name="Guillou S."/>
            <person name="Cros-Aarteil S."/>
            <person name="Calhoun S."/>
            <person name="Haridas S."/>
            <person name="Kuo A."/>
            <person name="Pangilinan J."/>
            <person name="Riley R."/>
            <person name="Labutti K."/>
            <person name="Andreopoulos B."/>
            <person name="Lipzen A."/>
            <person name="Chen C."/>
            <person name="Yanf M."/>
            <person name="Daum C."/>
            <person name="Ng V."/>
            <person name="Clum A."/>
            <person name="Steindorff A."/>
            <person name="Ohm R."/>
            <person name="Martin F."/>
            <person name="Silar P."/>
            <person name="Natvig D."/>
            <person name="Lalanne C."/>
            <person name="Gautier V."/>
            <person name="Ament-Velasquez S.L."/>
            <person name="Kruys A."/>
            <person name="Hutchinson M.I."/>
            <person name="Powell A.J."/>
            <person name="Barry K."/>
            <person name="Miller A.N."/>
            <person name="Grigoriev I.V."/>
            <person name="Debuchy R."/>
            <person name="Gladieux P."/>
            <person name="Thoren M.H."/>
            <person name="Johannesson H."/>
        </authorList>
    </citation>
    <scope>NUCLEOTIDE SEQUENCE</scope>
    <source>
        <strain evidence="9">PSN324</strain>
    </source>
</reference>
<gene>
    <name evidence="9" type="ORF">QBC42DRAFT_156277</name>
</gene>
<evidence type="ECO:0000313" key="9">
    <source>
        <dbReference type="EMBL" id="KAK4466045.1"/>
    </source>
</evidence>
<keyword evidence="5" id="KW-0949">S-adenosyl-L-methionine</keyword>
<proteinExistence type="predicted"/>
<evidence type="ECO:0000256" key="4">
    <source>
        <dbReference type="ARBA" id="ARBA00022679"/>
    </source>
</evidence>
<dbReference type="Proteomes" id="UP001321749">
    <property type="component" value="Unassembled WGS sequence"/>
</dbReference>
<evidence type="ECO:0000256" key="1">
    <source>
        <dbReference type="ARBA" id="ARBA00004286"/>
    </source>
</evidence>
<evidence type="ECO:0000256" key="3">
    <source>
        <dbReference type="ARBA" id="ARBA00022603"/>
    </source>
</evidence>
<comment type="subcellular location">
    <subcellularLocation>
        <location evidence="1">Chromosome</location>
    </subcellularLocation>
</comment>
<evidence type="ECO:0000256" key="5">
    <source>
        <dbReference type="ARBA" id="ARBA00022691"/>
    </source>
</evidence>
<keyword evidence="4" id="KW-0808">Transferase</keyword>
<keyword evidence="2" id="KW-0158">Chromosome</keyword>
<dbReference type="GO" id="GO:0005694">
    <property type="term" value="C:chromosome"/>
    <property type="evidence" value="ECO:0007669"/>
    <property type="project" value="UniProtKB-SubCell"/>
</dbReference>
<dbReference type="GO" id="GO:0008168">
    <property type="term" value="F:methyltransferase activity"/>
    <property type="evidence" value="ECO:0007669"/>
    <property type="project" value="UniProtKB-KW"/>
</dbReference>
<dbReference type="PANTHER" id="PTHR46223:SF3">
    <property type="entry name" value="HISTONE-LYSINE N-METHYLTRANSFERASE SET-23"/>
    <property type="match status" value="1"/>
</dbReference>
<accession>A0AAV9HYX0</accession>
<dbReference type="PANTHER" id="PTHR46223">
    <property type="entry name" value="HISTONE-LYSINE N-METHYLTRANSFERASE SUV39H"/>
    <property type="match status" value="1"/>
</dbReference>
<dbReference type="SUPFAM" id="SSF82199">
    <property type="entry name" value="SET domain"/>
    <property type="match status" value="1"/>
</dbReference>
<feature type="non-terminal residue" evidence="9">
    <location>
        <position position="1"/>
    </location>
</feature>
<evidence type="ECO:0000256" key="2">
    <source>
        <dbReference type="ARBA" id="ARBA00022454"/>
    </source>
</evidence>
<dbReference type="InterPro" id="IPR001214">
    <property type="entry name" value="SET_dom"/>
</dbReference>
<reference evidence="9" key="1">
    <citation type="journal article" date="2023" name="Mol. Phylogenet. Evol.">
        <title>Genome-scale phylogeny and comparative genomics of the fungal order Sordariales.</title>
        <authorList>
            <person name="Hensen N."/>
            <person name="Bonometti L."/>
            <person name="Westerberg I."/>
            <person name="Brannstrom I.O."/>
            <person name="Guillou S."/>
            <person name="Cros-Aarteil S."/>
            <person name="Calhoun S."/>
            <person name="Haridas S."/>
            <person name="Kuo A."/>
            <person name="Mondo S."/>
            <person name="Pangilinan J."/>
            <person name="Riley R."/>
            <person name="LaButti K."/>
            <person name="Andreopoulos B."/>
            <person name="Lipzen A."/>
            <person name="Chen C."/>
            <person name="Yan M."/>
            <person name="Daum C."/>
            <person name="Ng V."/>
            <person name="Clum A."/>
            <person name="Steindorff A."/>
            <person name="Ohm R.A."/>
            <person name="Martin F."/>
            <person name="Silar P."/>
            <person name="Natvig D.O."/>
            <person name="Lalanne C."/>
            <person name="Gautier V."/>
            <person name="Ament-Velasquez S.L."/>
            <person name="Kruys A."/>
            <person name="Hutchinson M.I."/>
            <person name="Powell A.J."/>
            <person name="Barry K."/>
            <person name="Miller A.N."/>
            <person name="Grigoriev I.V."/>
            <person name="Debuchy R."/>
            <person name="Gladieux P."/>
            <person name="Hiltunen Thoren M."/>
            <person name="Johannesson H."/>
        </authorList>
    </citation>
    <scope>NUCLEOTIDE SEQUENCE</scope>
    <source>
        <strain evidence="9">PSN324</strain>
    </source>
</reference>
<sequence length="164" mass="18168">FSCSHCQASWNSNLCTIACYVAFREAHFAPKEAMIEIKDTRETGKGAFLLAGNTIQAGDWIGEYLGRILPAGSARANTSDYVYKLDGLLNSRMRQVDVDAAAEGNWTRFLNHCCRPNCASAEIYVGKVRLTAFYALRQISAGEELTINYGKAYFNSAPKIMCRC</sequence>
<dbReference type="Pfam" id="PF00856">
    <property type="entry name" value="SET"/>
    <property type="match status" value="1"/>
</dbReference>
<evidence type="ECO:0000256" key="6">
    <source>
        <dbReference type="ARBA" id="ARBA00022723"/>
    </source>
</evidence>
<feature type="domain" description="SET" evidence="8">
    <location>
        <begin position="33"/>
        <end position="150"/>
    </location>
</feature>